<dbReference type="Proteomes" id="UP000449846">
    <property type="component" value="Unassembled WGS sequence"/>
</dbReference>
<protein>
    <submittedName>
        <fullName evidence="5">AAA family ATPase</fullName>
    </submittedName>
</protein>
<evidence type="ECO:0000259" key="4">
    <source>
        <dbReference type="SMART" id="SM00382"/>
    </source>
</evidence>
<comment type="similarity">
    <text evidence="1">Belongs to the AAA ATPase family.</text>
</comment>
<reference evidence="5 6" key="1">
    <citation type="submission" date="2019-11" db="EMBL/GenBank/DDBJ databases">
        <authorList>
            <person name="Dong K."/>
        </authorList>
    </citation>
    <scope>NUCLEOTIDE SEQUENCE [LARGE SCALE GENOMIC DNA]</scope>
    <source>
        <strain evidence="5 6">NBRC 112902</strain>
    </source>
</reference>
<keyword evidence="2" id="KW-0547">Nucleotide-binding</keyword>
<evidence type="ECO:0000313" key="6">
    <source>
        <dbReference type="Proteomes" id="UP000449846"/>
    </source>
</evidence>
<gene>
    <name evidence="5" type="ORF">GL300_09600</name>
</gene>
<dbReference type="InterPro" id="IPR027417">
    <property type="entry name" value="P-loop_NTPase"/>
</dbReference>
<dbReference type="Pfam" id="PF00004">
    <property type="entry name" value="AAA"/>
    <property type="match status" value="1"/>
</dbReference>
<dbReference type="EMBL" id="WMIG01000003">
    <property type="protein sequence ID" value="MTH59468.1"/>
    <property type="molecule type" value="Genomic_DNA"/>
</dbReference>
<evidence type="ECO:0000256" key="3">
    <source>
        <dbReference type="ARBA" id="ARBA00022840"/>
    </source>
</evidence>
<dbReference type="InterPro" id="IPR003959">
    <property type="entry name" value="ATPase_AAA_core"/>
</dbReference>
<dbReference type="SUPFAM" id="SSF52540">
    <property type="entry name" value="P-loop containing nucleoside triphosphate hydrolases"/>
    <property type="match status" value="1"/>
</dbReference>
<comment type="caution">
    <text evidence="5">The sequence shown here is derived from an EMBL/GenBank/DDBJ whole genome shotgun (WGS) entry which is preliminary data.</text>
</comment>
<keyword evidence="3" id="KW-0067">ATP-binding</keyword>
<dbReference type="RefSeq" id="WP_155039405.1">
    <property type="nucleotide sequence ID" value="NZ_JBHGCD010000003.1"/>
</dbReference>
<proteinExistence type="inferred from homology"/>
<dbReference type="InterPro" id="IPR003593">
    <property type="entry name" value="AAA+_ATPase"/>
</dbReference>
<dbReference type="GO" id="GO:0005524">
    <property type="term" value="F:ATP binding"/>
    <property type="evidence" value="ECO:0007669"/>
    <property type="project" value="UniProtKB-KW"/>
</dbReference>
<dbReference type="CDD" id="cd19481">
    <property type="entry name" value="RecA-like_protease"/>
    <property type="match status" value="1"/>
</dbReference>
<dbReference type="PANTHER" id="PTHR23073">
    <property type="entry name" value="26S PROTEASOME REGULATORY SUBUNIT"/>
    <property type="match status" value="1"/>
</dbReference>
<dbReference type="SMART" id="SM00382">
    <property type="entry name" value="AAA"/>
    <property type="match status" value="1"/>
</dbReference>
<feature type="domain" description="AAA+ ATPase" evidence="4">
    <location>
        <begin position="407"/>
        <end position="535"/>
    </location>
</feature>
<accession>A0A844HKE1</accession>
<dbReference type="OrthoDB" id="7438987at2"/>
<evidence type="ECO:0000256" key="2">
    <source>
        <dbReference type="ARBA" id="ARBA00022741"/>
    </source>
</evidence>
<evidence type="ECO:0000256" key="1">
    <source>
        <dbReference type="ARBA" id="ARBA00006914"/>
    </source>
</evidence>
<dbReference type="InterPro" id="IPR050221">
    <property type="entry name" value="26S_Proteasome_ATPase"/>
</dbReference>
<dbReference type="AlphaFoldDB" id="A0A844HKE1"/>
<keyword evidence="6" id="KW-1185">Reference proteome</keyword>
<organism evidence="5 6">
    <name type="scientific">Paracoccus litorisediminis</name>
    <dbReference type="NCBI Taxonomy" id="2006130"/>
    <lineage>
        <taxon>Bacteria</taxon>
        <taxon>Pseudomonadati</taxon>
        <taxon>Pseudomonadota</taxon>
        <taxon>Alphaproteobacteria</taxon>
        <taxon>Rhodobacterales</taxon>
        <taxon>Paracoccaceae</taxon>
        <taxon>Paracoccus</taxon>
    </lineage>
</organism>
<evidence type="ECO:0000313" key="5">
    <source>
        <dbReference type="EMBL" id="MTH59468.1"/>
    </source>
</evidence>
<name>A0A844HKE1_9RHOB</name>
<dbReference type="GO" id="GO:0016887">
    <property type="term" value="F:ATP hydrolysis activity"/>
    <property type="evidence" value="ECO:0007669"/>
    <property type="project" value="InterPro"/>
</dbReference>
<sequence>MTEARALCPGPAAAPAADWMHQAALLAVRHHLQDSREDALPDSRDGWSNRRADWQDLAAQAAQMPLSPAAWAEAAALASERYPDAAAAFSILADNPALHLPTPATFARIAVAGLGLDYDAALAAVLAAAEEGGALELAAPPGATLPAAQWGLRLSALGRARAFRHAPPPRGRFVIATHAPILAREARAGARILASDGVLWLRSASRRMARQLACDLAALTPAKGHELIELRPGEDIPLPEPGAAPLVVDLFALDAAPRLPTVSGGDLVLLAPDRFDAGPLRAVDARPFTPAENLAAWQAAGIDPATAATLAPRFQLTLSELIATRHEAEMLDTLSDAAPDRFAAAICAAGARRMGPFVTTLHTRVTLTDLVAGPEPMGQLRDAIAWRRSQNRVWTTMGLPRDAGEAQGLALLFSGPPGGGKTFAARCLANELGLNLYRIDLSQVVSKYIGETEKNLSRIFDDAEAGHGILFFDEADAVFGKRSEVKDAHDRYANIEVGFLLQRLETFNGITVLATNLRANLDPAFTRRMQFIVDFPMPQQAEREALWRRNLPLPDWREPDLDISMLAERFRFAGGNIRNAAVAATHLAAAEGARLGHRHLARAILRELEKSGLPRGAEDLGPLAHWLEPAP</sequence>
<dbReference type="Gene3D" id="3.40.50.300">
    <property type="entry name" value="P-loop containing nucleotide triphosphate hydrolases"/>
    <property type="match status" value="1"/>
</dbReference>